<dbReference type="InterPro" id="IPR001117">
    <property type="entry name" value="Cu-oxidase_2nd"/>
</dbReference>
<keyword evidence="5" id="KW-0479">Metal-binding</keyword>
<evidence type="ECO:0000313" key="12">
    <source>
        <dbReference type="EMBL" id="KAG6643333.1"/>
    </source>
</evidence>
<dbReference type="AlphaFoldDB" id="A0A8T1PNM5"/>
<feature type="domain" description="Plastocyanin-like" evidence="11">
    <location>
        <begin position="271"/>
        <end position="398"/>
    </location>
</feature>
<dbReference type="EMBL" id="CM031817">
    <property type="protein sequence ID" value="KAG6643333.1"/>
    <property type="molecule type" value="Genomic_DNA"/>
</dbReference>
<dbReference type="InterPro" id="IPR045087">
    <property type="entry name" value="Cu-oxidase_fam"/>
</dbReference>
<dbReference type="CDD" id="cd13875">
    <property type="entry name" value="CuRO_2_LCC_plant"/>
    <property type="match status" value="1"/>
</dbReference>
<evidence type="ECO:0000256" key="7">
    <source>
        <dbReference type="ARBA" id="ARBA00023002"/>
    </source>
</evidence>
<evidence type="ECO:0000256" key="1">
    <source>
        <dbReference type="ARBA" id="ARBA00001935"/>
    </source>
</evidence>
<dbReference type="InterPro" id="IPR011706">
    <property type="entry name" value="Cu-oxidase_C"/>
</dbReference>
<dbReference type="GO" id="GO:0016491">
    <property type="term" value="F:oxidoreductase activity"/>
    <property type="evidence" value="ECO:0007669"/>
    <property type="project" value="UniProtKB-KW"/>
</dbReference>
<dbReference type="InterPro" id="IPR034285">
    <property type="entry name" value="CuRO_2_LCC"/>
</dbReference>
<evidence type="ECO:0000256" key="2">
    <source>
        <dbReference type="ARBA" id="ARBA00004613"/>
    </source>
</evidence>
<keyword evidence="4" id="KW-0964">Secreted</keyword>
<evidence type="ECO:0000259" key="11">
    <source>
        <dbReference type="Pfam" id="PF07731"/>
    </source>
</evidence>
<feature type="domain" description="Plastocyanin-like" evidence="10">
    <location>
        <begin position="15"/>
        <end position="166"/>
    </location>
</feature>
<protein>
    <recommendedName>
        <fullName evidence="14">Laccase</fullName>
    </recommendedName>
</protein>
<dbReference type="PROSITE" id="PS00080">
    <property type="entry name" value="MULTICOPPER_OXIDASE2"/>
    <property type="match status" value="1"/>
</dbReference>
<dbReference type="PANTHER" id="PTHR11709">
    <property type="entry name" value="MULTI-COPPER OXIDASE"/>
    <property type="match status" value="1"/>
</dbReference>
<dbReference type="PANTHER" id="PTHR11709:SF9">
    <property type="entry name" value="LACCASE-7"/>
    <property type="match status" value="1"/>
</dbReference>
<comment type="subcellular location">
    <subcellularLocation>
        <location evidence="2">Secreted</location>
    </subcellularLocation>
</comment>
<evidence type="ECO:0000256" key="9">
    <source>
        <dbReference type="ARBA" id="ARBA00023180"/>
    </source>
</evidence>
<gene>
    <name evidence="12" type="ORF">CIPAW_09G204000</name>
</gene>
<evidence type="ECO:0000313" key="13">
    <source>
        <dbReference type="Proteomes" id="UP000811609"/>
    </source>
</evidence>
<keyword evidence="7" id="KW-0560">Oxidoreductase</keyword>
<proteinExistence type="inferred from homology"/>
<keyword evidence="13" id="KW-1185">Reference proteome</keyword>
<sequence>MMLGEVPNNTKAPNGEWWNANVIDVENQGLALGAAPNISDAYTINGQPGDLYSCKSKYVMLDTYKLTVVKGKTYMLQIINAALNNQMFFKIANHTMEVVTIDASYTRSYVTDVVVLAPSQTTDVLLVTNQTVGSHYIAASPYIGVQGVTISFVETATTSILVYEGATSATPLMPDLPAFDDTPTAHKFYTNLTGLVSWPTWVSVPKEVEVEMFMTFGLSLAPCGSSGDDTCGCPFGQQFAASLNNESFELPSRLSMLEAFFNKVGGIYTTDFPSKPPVEFNYTDPSISSDESLLFAPKSTKVKNLKYNSVVQIENHPIHLHGFNFHVLAQGFGNYDPVNDLKKFNLFDPQIRNTIAVPTGGWAIIRFKANNPGIWMAHCHLDVHLPWGLGMAFEVENGAYTAFEAASTTSRSTPMLRNCFLCHSN</sequence>
<accession>A0A8T1PNM5</accession>
<evidence type="ECO:0000256" key="6">
    <source>
        <dbReference type="ARBA" id="ARBA00022737"/>
    </source>
</evidence>
<evidence type="ECO:0000256" key="8">
    <source>
        <dbReference type="ARBA" id="ARBA00023008"/>
    </source>
</evidence>
<comment type="similarity">
    <text evidence="3">Belongs to the multicopper oxidase family.</text>
</comment>
<comment type="cofactor">
    <cofactor evidence="1">
        <name>Cu cation</name>
        <dbReference type="ChEBI" id="CHEBI:23378"/>
    </cofactor>
</comment>
<evidence type="ECO:0008006" key="14">
    <source>
        <dbReference type="Google" id="ProtNLM"/>
    </source>
</evidence>
<dbReference type="Proteomes" id="UP000811609">
    <property type="component" value="Chromosome 9"/>
</dbReference>
<dbReference type="InterPro" id="IPR002355">
    <property type="entry name" value="Cu_oxidase_Cu_BS"/>
</dbReference>
<dbReference type="GO" id="GO:0005576">
    <property type="term" value="C:extracellular region"/>
    <property type="evidence" value="ECO:0007669"/>
    <property type="project" value="UniProtKB-SubCell"/>
</dbReference>
<dbReference type="Pfam" id="PF00394">
    <property type="entry name" value="Cu-oxidase"/>
    <property type="match status" value="1"/>
</dbReference>
<organism evidence="12 13">
    <name type="scientific">Carya illinoinensis</name>
    <name type="common">Pecan</name>
    <dbReference type="NCBI Taxonomy" id="32201"/>
    <lineage>
        <taxon>Eukaryota</taxon>
        <taxon>Viridiplantae</taxon>
        <taxon>Streptophyta</taxon>
        <taxon>Embryophyta</taxon>
        <taxon>Tracheophyta</taxon>
        <taxon>Spermatophyta</taxon>
        <taxon>Magnoliopsida</taxon>
        <taxon>eudicotyledons</taxon>
        <taxon>Gunneridae</taxon>
        <taxon>Pentapetalae</taxon>
        <taxon>rosids</taxon>
        <taxon>fabids</taxon>
        <taxon>Fagales</taxon>
        <taxon>Juglandaceae</taxon>
        <taxon>Carya</taxon>
    </lineage>
</organism>
<evidence type="ECO:0000256" key="5">
    <source>
        <dbReference type="ARBA" id="ARBA00022723"/>
    </source>
</evidence>
<evidence type="ECO:0000256" key="3">
    <source>
        <dbReference type="ARBA" id="ARBA00010609"/>
    </source>
</evidence>
<keyword evidence="6" id="KW-0677">Repeat</keyword>
<name>A0A8T1PNM5_CARIL</name>
<keyword evidence="8" id="KW-0186">Copper</keyword>
<keyword evidence="9" id="KW-0325">Glycoprotein</keyword>
<reference evidence="12" key="1">
    <citation type="submission" date="2020-12" db="EMBL/GenBank/DDBJ databases">
        <title>WGS assembly of Carya illinoinensis cv. Pawnee.</title>
        <authorList>
            <person name="Platts A."/>
            <person name="Shu S."/>
            <person name="Wright S."/>
            <person name="Barry K."/>
            <person name="Edger P."/>
            <person name="Pires J.C."/>
            <person name="Schmutz J."/>
        </authorList>
    </citation>
    <scope>NUCLEOTIDE SEQUENCE</scope>
    <source>
        <tissue evidence="12">Leaf</tissue>
    </source>
</reference>
<dbReference type="GO" id="GO:0005507">
    <property type="term" value="F:copper ion binding"/>
    <property type="evidence" value="ECO:0007669"/>
    <property type="project" value="InterPro"/>
</dbReference>
<evidence type="ECO:0000259" key="10">
    <source>
        <dbReference type="Pfam" id="PF00394"/>
    </source>
</evidence>
<evidence type="ECO:0000256" key="4">
    <source>
        <dbReference type="ARBA" id="ARBA00022525"/>
    </source>
</evidence>
<dbReference type="Pfam" id="PF07731">
    <property type="entry name" value="Cu-oxidase_2"/>
    <property type="match status" value="1"/>
</dbReference>
<comment type="caution">
    <text evidence="12">The sequence shown here is derived from an EMBL/GenBank/DDBJ whole genome shotgun (WGS) entry which is preliminary data.</text>
</comment>